<reference evidence="2 3" key="1">
    <citation type="journal article" date="2003" name="DNA Res.">
        <title>Complete genome structure of Gloeobacter violaceus PCC 7421, a cyanobacterium that lacks thylakoids.</title>
        <authorList>
            <person name="Nakamura Y."/>
            <person name="Kaneko T."/>
            <person name="Sato S."/>
            <person name="Mimuro M."/>
            <person name="Miyashita H."/>
            <person name="Tsuchiya T."/>
            <person name="Sasamoto S."/>
            <person name="Watanabe A."/>
            <person name="Kawashima K."/>
            <person name="Kishida Y."/>
            <person name="Kiyokawa C."/>
            <person name="Kohara M."/>
            <person name="Matsumoto M."/>
            <person name="Matsuno A."/>
            <person name="Nakazaki N."/>
            <person name="Shimpo S."/>
            <person name="Takeuchi C."/>
            <person name="Yamada M."/>
            <person name="Tabata S."/>
        </authorList>
    </citation>
    <scope>NUCLEOTIDE SEQUENCE [LARGE SCALE GENOMIC DNA]</scope>
    <source>
        <strain evidence="3">ATCC 29082 / PCC 7421</strain>
    </source>
</reference>
<organism evidence="2 3">
    <name type="scientific">Gloeobacter violaceus (strain ATCC 29082 / PCC 7421)</name>
    <dbReference type="NCBI Taxonomy" id="251221"/>
    <lineage>
        <taxon>Bacteria</taxon>
        <taxon>Bacillati</taxon>
        <taxon>Cyanobacteriota</taxon>
        <taxon>Cyanophyceae</taxon>
        <taxon>Gloeobacterales</taxon>
        <taxon>Gloeobacteraceae</taxon>
        <taxon>Gloeobacter</taxon>
    </lineage>
</organism>
<dbReference type="EnsemblBacteria" id="BAC89036">
    <property type="protein sequence ID" value="BAC89036"/>
    <property type="gene ID" value="BAC89036"/>
</dbReference>
<evidence type="ECO:0000313" key="3">
    <source>
        <dbReference type="Proteomes" id="UP000000557"/>
    </source>
</evidence>
<dbReference type="AlphaFoldDB" id="Q7NLM7"/>
<dbReference type="EMBL" id="BA000045">
    <property type="protein sequence ID" value="BAC89036.1"/>
    <property type="molecule type" value="Genomic_DNA"/>
</dbReference>
<feature type="domain" description="Bacterial transcriptional activator" evidence="1">
    <location>
        <begin position="130"/>
        <end position="274"/>
    </location>
</feature>
<sequence length="279" mass="32267">MAPKERIPVQKLPCKTPYHPSANAADPSETLLPLRIYALGTASVYRGEYALTAADWTYARPRELFFCLLLRRFATKEQLGLALWPDASALQLRRSFHTTLHHLRRALGPSDWIVYEHQRYTFNRRLPYWFDVEEFEAHFAEGKRLESSAPERAIACFEAAAGLYEGELLEGMIQSEWCLQRREELHRRFVEALFALGQLLSTIGRSLQAADVYLRIVSCDNLLERAHRELMRCYACLGETGLALRQYQTLVHLLRRELDSPPAAETTRLFEELRRGENL</sequence>
<dbReference type="InterPro" id="IPR051677">
    <property type="entry name" value="AfsR-DnrI-RedD_regulator"/>
</dbReference>
<evidence type="ECO:0000259" key="1">
    <source>
        <dbReference type="SMART" id="SM01043"/>
    </source>
</evidence>
<protein>
    <submittedName>
        <fullName evidence="2">Gll1095 protein</fullName>
    </submittedName>
</protein>
<dbReference type="KEGG" id="gvi:gll1095"/>
<dbReference type="InterPro" id="IPR011990">
    <property type="entry name" value="TPR-like_helical_dom_sf"/>
</dbReference>
<accession>Q7NLM7</accession>
<dbReference type="HOGENOM" id="CLU_996634_0_0_3"/>
<dbReference type="Pfam" id="PF03704">
    <property type="entry name" value="BTAD"/>
    <property type="match status" value="1"/>
</dbReference>
<dbReference type="SMART" id="SM01043">
    <property type="entry name" value="BTAD"/>
    <property type="match status" value="1"/>
</dbReference>
<name>Q7NLM7_GLOVI</name>
<dbReference type="Gene3D" id="1.10.10.10">
    <property type="entry name" value="Winged helix-like DNA-binding domain superfamily/Winged helix DNA-binding domain"/>
    <property type="match status" value="1"/>
</dbReference>
<dbReference type="InterPro" id="IPR036388">
    <property type="entry name" value="WH-like_DNA-bd_sf"/>
</dbReference>
<dbReference type="Proteomes" id="UP000000557">
    <property type="component" value="Chromosome"/>
</dbReference>
<dbReference type="CDD" id="cd15831">
    <property type="entry name" value="BTAD"/>
    <property type="match status" value="1"/>
</dbReference>
<dbReference type="OrthoDB" id="142950at2"/>
<dbReference type="PANTHER" id="PTHR35807:SF2">
    <property type="entry name" value="TRANSCRIPTIONAL ACTIVATOR DOMAIN"/>
    <property type="match status" value="1"/>
</dbReference>
<dbReference type="InterPro" id="IPR005158">
    <property type="entry name" value="BTAD"/>
</dbReference>
<dbReference type="PANTHER" id="PTHR35807">
    <property type="entry name" value="TRANSCRIPTIONAL REGULATOR REDD-RELATED"/>
    <property type="match status" value="1"/>
</dbReference>
<gene>
    <name evidence="2" type="ordered locus">gll1095</name>
</gene>
<dbReference type="STRING" id="251221.gene:10758574"/>
<dbReference type="SUPFAM" id="SSF48452">
    <property type="entry name" value="TPR-like"/>
    <property type="match status" value="1"/>
</dbReference>
<evidence type="ECO:0000313" key="2">
    <source>
        <dbReference type="EMBL" id="BAC89036.1"/>
    </source>
</evidence>
<dbReference type="eggNOG" id="COG3629">
    <property type="taxonomic scope" value="Bacteria"/>
</dbReference>
<dbReference type="Gene3D" id="1.25.40.10">
    <property type="entry name" value="Tetratricopeptide repeat domain"/>
    <property type="match status" value="1"/>
</dbReference>
<keyword evidence="3" id="KW-1185">Reference proteome</keyword>
<dbReference type="InParanoid" id="Q7NLM7"/>
<proteinExistence type="predicted"/>
<reference evidence="2 3" key="2">
    <citation type="journal article" date="2003" name="DNA Res.">
        <title>Complete genome structure of Gloeobacter violaceus PCC 7421, a cyanobacterium that lacks thylakoids (supplement).</title>
        <authorList>
            <person name="Nakamura Y."/>
            <person name="Kaneko T."/>
            <person name="Sato S."/>
            <person name="Mimuro M."/>
            <person name="Miyashita H."/>
            <person name="Tsuchiya T."/>
            <person name="Sasamoto S."/>
            <person name="Watanabe A."/>
            <person name="Kawashima K."/>
            <person name="Kishida Y."/>
            <person name="Kiyokawa C."/>
            <person name="Kohara M."/>
            <person name="Matsumoto M."/>
            <person name="Matsuno A."/>
            <person name="Nakazaki N."/>
            <person name="Shimpo S."/>
            <person name="Takeuchi C."/>
            <person name="Yamada M."/>
            <person name="Tabata S."/>
        </authorList>
    </citation>
    <scope>NUCLEOTIDE SEQUENCE [LARGE SCALE GENOMIC DNA]</scope>
    <source>
        <strain evidence="3">ATCC 29082 / PCC 7421</strain>
    </source>
</reference>